<dbReference type="AlphaFoldDB" id="A0A9E7R657"/>
<keyword evidence="2" id="KW-0808">Transferase</keyword>
<dbReference type="Pfam" id="PF10069">
    <property type="entry name" value="DICT"/>
    <property type="match status" value="1"/>
</dbReference>
<gene>
    <name evidence="2" type="ORF">N0B31_10120</name>
</gene>
<reference evidence="2" key="1">
    <citation type="submission" date="2022-09" db="EMBL/GenBank/DDBJ databases">
        <title>Diverse halophilic archaea isolated from saline environments.</title>
        <authorList>
            <person name="Cui H.-L."/>
        </authorList>
    </citation>
    <scope>NUCLEOTIDE SEQUENCE</scope>
    <source>
        <strain evidence="2">ZS-35-S2</strain>
    </source>
</reference>
<evidence type="ECO:0000313" key="3">
    <source>
        <dbReference type="Proteomes" id="UP001057580"/>
    </source>
</evidence>
<dbReference type="KEGG" id="ssai:N0B31_10120"/>
<keyword evidence="2" id="KW-0418">Kinase</keyword>
<feature type="domain" description="DICT" evidence="1">
    <location>
        <begin position="96"/>
        <end position="211"/>
    </location>
</feature>
<sequence>MSLTELIAGVESHEKTLTVFNADEETVAAVRERFHDRNLTVEHERTESGRPGGFAVLSKDTPEADDQFVTAASIDDILSQADPNDPEFEEGSYRPILDHLDETMFTSYDTGQMVAASREIEDRAWRLGKGQLHAGFQMLSILDDQMDVYKRLAEKERLDVHAYAYPDAEVPRHDTDLTIHVERSSEIETSWFVVYDGGGVDVNKCALLAEEREPRTFYGFWTYDPDTVDWIIDYLNTSYGLVESY</sequence>
<keyword evidence="3" id="KW-1185">Reference proteome</keyword>
<dbReference type="PIRSF" id="PIRSF030471">
    <property type="entry name" value="STR_Vng0742h_prd"/>
    <property type="match status" value="1"/>
</dbReference>
<dbReference type="InterPro" id="IPR016954">
    <property type="entry name" value="Uncharacterised_Vng0742h"/>
</dbReference>
<dbReference type="RefSeq" id="WP_260643744.1">
    <property type="nucleotide sequence ID" value="NZ_CP104003.1"/>
</dbReference>
<dbReference type="EMBL" id="CP104003">
    <property type="protein sequence ID" value="UWM56630.1"/>
    <property type="molecule type" value="Genomic_DNA"/>
</dbReference>
<proteinExistence type="predicted"/>
<protein>
    <submittedName>
        <fullName evidence="2">Histidine kinase</fullName>
    </submittedName>
</protein>
<dbReference type="Proteomes" id="UP001057580">
    <property type="component" value="Chromosome"/>
</dbReference>
<dbReference type="GeneID" id="74942780"/>
<accession>A0A9E7R657</accession>
<name>A0A9E7R657_9EURY</name>
<dbReference type="GO" id="GO:0016301">
    <property type="term" value="F:kinase activity"/>
    <property type="evidence" value="ECO:0007669"/>
    <property type="project" value="UniProtKB-KW"/>
</dbReference>
<evidence type="ECO:0000259" key="1">
    <source>
        <dbReference type="Pfam" id="PF10069"/>
    </source>
</evidence>
<dbReference type="InterPro" id="IPR019278">
    <property type="entry name" value="DICT_dom"/>
</dbReference>
<organism evidence="2 3">
    <name type="scientific">Salinirubellus salinus</name>
    <dbReference type="NCBI Taxonomy" id="1364945"/>
    <lineage>
        <taxon>Archaea</taxon>
        <taxon>Methanobacteriati</taxon>
        <taxon>Methanobacteriota</taxon>
        <taxon>Stenosarchaea group</taxon>
        <taxon>Halobacteria</taxon>
        <taxon>Halobacteriales</taxon>
        <taxon>Natronomonadaceae</taxon>
        <taxon>Salinirubellus</taxon>
    </lineage>
</organism>
<evidence type="ECO:0000313" key="2">
    <source>
        <dbReference type="EMBL" id="UWM56630.1"/>
    </source>
</evidence>